<dbReference type="EMBL" id="MT185675">
    <property type="protein sequence ID" value="QJQ80125.1"/>
    <property type="molecule type" value="Viral_cRNA"/>
</dbReference>
<keyword evidence="2" id="KW-1185">Reference proteome</keyword>
<evidence type="ECO:0000313" key="1">
    <source>
        <dbReference type="EMBL" id="QJQ80125.1"/>
    </source>
</evidence>
<reference evidence="1" key="1">
    <citation type="journal article" date="2020" name="Virus Res.">
        <title>Lost and Found: Rediscovery and Genomic Characterization of Sowthistle Yellow Vein Virus After a 30+ Year Hiatus.</title>
        <authorList>
            <person name="Stenger D.C."/>
            <person name="Burbank L.P."/>
            <person name="Wang R."/>
            <person name="Stewart A.A."/>
            <person name="Mathias C."/>
            <person name="Goodin M.M."/>
        </authorList>
    </citation>
    <scope>NUCLEOTIDE SEQUENCE</scope>
    <source>
        <strain evidence="1">HWY65</strain>
    </source>
</reference>
<dbReference type="RefSeq" id="YP_010798709.1">
    <property type="nucleotide sequence ID" value="NC_076510.1"/>
</dbReference>
<dbReference type="GeneID" id="80536959"/>
<organism evidence="1 2">
    <name type="scientific">Sowthistle yellow vein virus</name>
    <dbReference type="NCBI Taxonomy" id="2358214"/>
    <lineage>
        <taxon>Viruses</taxon>
        <taxon>Riboviria</taxon>
        <taxon>Orthornavirae</taxon>
        <taxon>Negarnaviricota</taxon>
        <taxon>Haploviricotina</taxon>
        <taxon>Monjiviricetes</taxon>
        <taxon>Mononegavirales</taxon>
        <taxon>Rhabdoviridae</taxon>
        <taxon>Betarhabdovirinae</taxon>
        <taxon>Betanucleorhabdovirus</taxon>
        <taxon>Betanucleorhabdovirus venasonchi</taxon>
    </lineage>
</organism>
<evidence type="ECO:0000313" key="2">
    <source>
        <dbReference type="Proteomes" id="UP000828314"/>
    </source>
</evidence>
<sequence>MEPATFNIKGTISLTFPSQKEGMDASKIWTLVSKIWSLYPKKIQLFFSAKRGLDKGELVSDKVTIEAIKDLISGSISTLDIHSASGSSMSLYLGACHDYRVPFGVRSSDVGHDTIIFTLPFPLEGCYTASARFDGSIKRDTADREHYMMSIELEIYIGKVDMIRCEELIKTGYKVYPFKIMCPQYFQSAEMSESEFTTDASDEEETPEVSSYKSPRKVINNGIIKRIAKPTEKRNKMRTKTMLNKLGLVSATQNLLGEIPPANLLNGSISTLAGPSQGTDVQQI</sequence>
<accession>A0AAE7AFU9</accession>
<dbReference type="Proteomes" id="UP000828314">
    <property type="component" value="Segment"/>
</dbReference>
<proteinExistence type="predicted"/>
<protein>
    <submittedName>
        <fullName evidence="1">Matrix protein</fullName>
    </submittedName>
</protein>
<dbReference type="KEGG" id="vg:80536959"/>
<name>A0AAE7AFU9_9RHAB</name>